<keyword evidence="10" id="KW-0464">Manganese</keyword>
<proteinExistence type="inferred from homology"/>
<evidence type="ECO:0000256" key="7">
    <source>
        <dbReference type="ARBA" id="ARBA00022723"/>
    </source>
</evidence>
<evidence type="ECO:0000256" key="5">
    <source>
        <dbReference type="ARBA" id="ARBA00022490"/>
    </source>
</evidence>
<dbReference type="EC" id="3.1.26.4" evidence="12"/>
<evidence type="ECO:0000313" key="14">
    <source>
        <dbReference type="Proteomes" id="UP000235584"/>
    </source>
</evidence>
<sequence length="247" mass="27130">MFDFKFISKKSQEHEGAFFIAGCDEVGRGPLAGPVVAASTSIEVLNFDEKEIKALLRKLKKLGVNDSKKLSAEARLGILGELSFNELSANQIYTFQYSKNITLKILIKELSAGVIDEINILQASLLAMKQALLESAPVHLPGVILVDGNKKLKHEVDFHEQHAVVEGDAKSLLIGLSSIAAKVYRDQLMKSLGEKYPGYGWEQNAGYPTKMHLEAISLLGVTELHRLTFKGVKEVYAERGYGRGASL</sequence>
<dbReference type="GO" id="GO:0046872">
    <property type="term" value="F:metal ion binding"/>
    <property type="evidence" value="ECO:0007669"/>
    <property type="project" value="UniProtKB-KW"/>
</dbReference>
<evidence type="ECO:0000256" key="10">
    <source>
        <dbReference type="ARBA" id="ARBA00023211"/>
    </source>
</evidence>
<evidence type="ECO:0000256" key="9">
    <source>
        <dbReference type="ARBA" id="ARBA00022801"/>
    </source>
</evidence>
<evidence type="ECO:0000256" key="2">
    <source>
        <dbReference type="ARBA" id="ARBA00004065"/>
    </source>
</evidence>
<dbReference type="RefSeq" id="WP_102243838.1">
    <property type="nucleotide sequence ID" value="NZ_CP025704.1"/>
</dbReference>
<evidence type="ECO:0000256" key="4">
    <source>
        <dbReference type="ARBA" id="ARBA00008378"/>
    </source>
</evidence>
<dbReference type="GO" id="GO:0006298">
    <property type="term" value="P:mismatch repair"/>
    <property type="evidence" value="ECO:0007669"/>
    <property type="project" value="TreeGrafter"/>
</dbReference>
<dbReference type="PANTHER" id="PTHR10954:SF23">
    <property type="entry name" value="RIBONUCLEASE"/>
    <property type="match status" value="1"/>
</dbReference>
<protein>
    <recommendedName>
        <fullName evidence="12">Ribonuclease</fullName>
        <ecNumber evidence="12">3.1.26.4</ecNumber>
    </recommendedName>
</protein>
<feature type="binding site" evidence="11">
    <location>
        <position position="147"/>
    </location>
    <ligand>
        <name>a divalent metal cation</name>
        <dbReference type="ChEBI" id="CHEBI:60240"/>
    </ligand>
</feature>
<dbReference type="PANTHER" id="PTHR10954">
    <property type="entry name" value="RIBONUCLEASE H2 SUBUNIT A"/>
    <property type="match status" value="1"/>
</dbReference>
<keyword evidence="14" id="KW-1185">Reference proteome</keyword>
<name>A0A2K9NSS9_BACTC</name>
<gene>
    <name evidence="13" type="ORF">C0V70_10605</name>
</gene>
<dbReference type="SUPFAM" id="SSF53098">
    <property type="entry name" value="Ribonuclease H-like"/>
    <property type="match status" value="1"/>
</dbReference>
<comment type="cofactor">
    <cofactor evidence="11">
        <name>Mn(2+)</name>
        <dbReference type="ChEBI" id="CHEBI:29035"/>
    </cofactor>
    <cofactor evidence="11">
        <name>Mg(2+)</name>
        <dbReference type="ChEBI" id="CHEBI:18420"/>
    </cofactor>
    <text evidence="11">Manganese or magnesium. Binds 1 divalent metal ion per monomer in the absence of substrate. May bind a second metal ion after substrate binding.</text>
</comment>
<keyword evidence="6 11" id="KW-0540">Nuclease</keyword>
<dbReference type="Proteomes" id="UP000235584">
    <property type="component" value="Chromosome"/>
</dbReference>
<keyword evidence="9 11" id="KW-0378">Hydrolase</keyword>
<dbReference type="EMBL" id="CP025704">
    <property type="protein sequence ID" value="AUN98547.1"/>
    <property type="molecule type" value="Genomic_DNA"/>
</dbReference>
<feature type="binding site" evidence="11">
    <location>
        <position position="24"/>
    </location>
    <ligand>
        <name>a divalent metal cation</name>
        <dbReference type="ChEBI" id="CHEBI:60240"/>
    </ligand>
</feature>
<evidence type="ECO:0000256" key="11">
    <source>
        <dbReference type="PROSITE-ProRule" id="PRU01319"/>
    </source>
</evidence>
<evidence type="ECO:0000256" key="6">
    <source>
        <dbReference type="ARBA" id="ARBA00022722"/>
    </source>
</evidence>
<dbReference type="Pfam" id="PF01351">
    <property type="entry name" value="RNase_HII"/>
    <property type="match status" value="1"/>
</dbReference>
<reference evidence="13 14" key="1">
    <citation type="submission" date="2018-01" db="EMBL/GenBank/DDBJ databases">
        <title>Complete genome sequence of Bacteriovorax stolpii DSM12778.</title>
        <authorList>
            <person name="Tang B."/>
            <person name="Chang J."/>
        </authorList>
    </citation>
    <scope>NUCLEOTIDE SEQUENCE [LARGE SCALE GENOMIC DNA]</scope>
    <source>
        <strain evidence="13 14">DSM 12778</strain>
    </source>
</reference>
<keyword evidence="7 11" id="KW-0479">Metal-binding</keyword>
<evidence type="ECO:0000256" key="8">
    <source>
        <dbReference type="ARBA" id="ARBA00022759"/>
    </source>
</evidence>
<dbReference type="GO" id="GO:0003723">
    <property type="term" value="F:RNA binding"/>
    <property type="evidence" value="ECO:0007669"/>
    <property type="project" value="UniProtKB-UniRule"/>
</dbReference>
<keyword evidence="5" id="KW-0963">Cytoplasm</keyword>
<dbReference type="InterPro" id="IPR022898">
    <property type="entry name" value="RNase_HII"/>
</dbReference>
<comment type="similarity">
    <text evidence="4">Belongs to the RNase HII family. RnhC subfamily.</text>
</comment>
<dbReference type="KEGG" id="bsto:C0V70_10605"/>
<comment type="subcellular location">
    <subcellularLocation>
        <location evidence="3">Cytoplasm</location>
    </subcellularLocation>
</comment>
<dbReference type="PROSITE" id="PS51975">
    <property type="entry name" value="RNASE_H_2"/>
    <property type="match status" value="1"/>
</dbReference>
<dbReference type="GO" id="GO:0004523">
    <property type="term" value="F:RNA-DNA hybrid ribonuclease activity"/>
    <property type="evidence" value="ECO:0007669"/>
    <property type="project" value="UniProtKB-UniRule"/>
</dbReference>
<evidence type="ECO:0000256" key="1">
    <source>
        <dbReference type="ARBA" id="ARBA00000077"/>
    </source>
</evidence>
<comment type="catalytic activity">
    <reaction evidence="1 11 12">
        <text>Endonucleolytic cleavage to 5'-phosphomonoester.</text>
        <dbReference type="EC" id="3.1.26.4"/>
    </reaction>
</comment>
<dbReference type="GO" id="GO:0032299">
    <property type="term" value="C:ribonuclease H2 complex"/>
    <property type="evidence" value="ECO:0007669"/>
    <property type="project" value="TreeGrafter"/>
</dbReference>
<feature type="binding site" evidence="11">
    <location>
        <position position="25"/>
    </location>
    <ligand>
        <name>a divalent metal cation</name>
        <dbReference type="ChEBI" id="CHEBI:60240"/>
    </ligand>
</feature>
<dbReference type="GO" id="GO:0043137">
    <property type="term" value="P:DNA replication, removal of RNA primer"/>
    <property type="evidence" value="ECO:0007669"/>
    <property type="project" value="TreeGrafter"/>
</dbReference>
<dbReference type="InterPro" id="IPR024567">
    <property type="entry name" value="RNase_HII/HIII_dom"/>
</dbReference>
<evidence type="ECO:0000256" key="3">
    <source>
        <dbReference type="ARBA" id="ARBA00004496"/>
    </source>
</evidence>
<evidence type="ECO:0000256" key="12">
    <source>
        <dbReference type="RuleBase" id="RU003515"/>
    </source>
</evidence>
<organism evidence="13 14">
    <name type="scientific">Bacteriovorax stolpii</name>
    <name type="common">Bdellovibrio stolpii</name>
    <dbReference type="NCBI Taxonomy" id="960"/>
    <lineage>
        <taxon>Bacteria</taxon>
        <taxon>Pseudomonadati</taxon>
        <taxon>Bdellovibrionota</taxon>
        <taxon>Bacteriovoracia</taxon>
        <taxon>Bacteriovoracales</taxon>
        <taxon>Bacteriovoracaceae</taxon>
        <taxon>Bacteriovorax</taxon>
    </lineage>
</organism>
<evidence type="ECO:0000313" key="13">
    <source>
        <dbReference type="EMBL" id="AUN98547.1"/>
    </source>
</evidence>
<accession>A0A2K9NSS9</accession>
<keyword evidence="8 11" id="KW-0255">Endonuclease</keyword>
<dbReference type="GO" id="GO:0005737">
    <property type="term" value="C:cytoplasm"/>
    <property type="evidence" value="ECO:0007669"/>
    <property type="project" value="UniProtKB-SubCell"/>
</dbReference>
<dbReference type="InterPro" id="IPR001352">
    <property type="entry name" value="RNase_HII/HIII"/>
</dbReference>
<dbReference type="InterPro" id="IPR012337">
    <property type="entry name" value="RNaseH-like_sf"/>
</dbReference>
<dbReference type="InterPro" id="IPR036397">
    <property type="entry name" value="RNaseH_sf"/>
</dbReference>
<dbReference type="AlphaFoldDB" id="A0A2K9NSS9"/>
<dbReference type="CDD" id="cd07182">
    <property type="entry name" value="RNase_HII_bacteria_HII_like"/>
    <property type="match status" value="1"/>
</dbReference>
<dbReference type="Gene3D" id="3.30.420.10">
    <property type="entry name" value="Ribonuclease H-like superfamily/Ribonuclease H"/>
    <property type="match status" value="1"/>
</dbReference>
<comment type="function">
    <text evidence="2 12">Endonuclease that specifically degrades the RNA of RNA-DNA hybrids.</text>
</comment>